<organism evidence="5 6">
    <name type="scientific">Neocallimastix californiae</name>
    <dbReference type="NCBI Taxonomy" id="1754190"/>
    <lineage>
        <taxon>Eukaryota</taxon>
        <taxon>Fungi</taxon>
        <taxon>Fungi incertae sedis</taxon>
        <taxon>Chytridiomycota</taxon>
        <taxon>Chytridiomycota incertae sedis</taxon>
        <taxon>Neocallimastigomycetes</taxon>
        <taxon>Neocallimastigales</taxon>
        <taxon>Neocallimastigaceae</taxon>
        <taxon>Neocallimastix</taxon>
    </lineage>
</organism>
<name>A0A1Y2D5D1_9FUNG</name>
<dbReference type="Proteomes" id="UP000193920">
    <property type="component" value="Unassembled WGS sequence"/>
</dbReference>
<dbReference type="OrthoDB" id="2107086at2759"/>
<gene>
    <name evidence="5" type="ORF">LY90DRAFT_670116</name>
</gene>
<dbReference type="InterPro" id="IPR029058">
    <property type="entry name" value="AB_hydrolase_fold"/>
</dbReference>
<dbReference type="STRING" id="1754190.A0A1Y2D5D1"/>
<dbReference type="Gene3D" id="3.30.60.10">
    <property type="entry name" value="Endochitinase-like"/>
    <property type="match status" value="1"/>
</dbReference>
<evidence type="ECO:0000259" key="4">
    <source>
        <dbReference type="PROSITE" id="PS50941"/>
    </source>
</evidence>
<dbReference type="SUPFAM" id="SSF57016">
    <property type="entry name" value="Plant lectins/antimicrobial peptides"/>
    <property type="match status" value="1"/>
</dbReference>
<accession>A0A1Y2D5D1</accession>
<dbReference type="CDD" id="cd11618">
    <property type="entry name" value="ChtBD1_1"/>
    <property type="match status" value="1"/>
</dbReference>
<dbReference type="InterPro" id="IPR050583">
    <property type="entry name" value="Mycobacterial_A85_antigen"/>
</dbReference>
<keyword evidence="6" id="KW-1185">Reference proteome</keyword>
<dbReference type="Pfam" id="PF00756">
    <property type="entry name" value="Esterase"/>
    <property type="match status" value="1"/>
</dbReference>
<keyword evidence="1 2" id="KW-0147">Chitin-binding</keyword>
<keyword evidence="2" id="KW-1015">Disulfide bond</keyword>
<dbReference type="EMBL" id="MCOG01000086">
    <property type="protein sequence ID" value="ORY54354.1"/>
    <property type="molecule type" value="Genomic_DNA"/>
</dbReference>
<reference evidence="5 6" key="1">
    <citation type="submission" date="2016-08" db="EMBL/GenBank/DDBJ databases">
        <title>A Parts List for Fungal Cellulosomes Revealed by Comparative Genomics.</title>
        <authorList>
            <consortium name="DOE Joint Genome Institute"/>
            <person name="Haitjema C.H."/>
            <person name="Gilmore S.P."/>
            <person name="Henske J.K."/>
            <person name="Solomon K.V."/>
            <person name="De Groot R."/>
            <person name="Kuo A."/>
            <person name="Mondo S.J."/>
            <person name="Salamov A.A."/>
            <person name="Labutti K."/>
            <person name="Zhao Z."/>
            <person name="Chiniquy J."/>
            <person name="Barry K."/>
            <person name="Brewer H.M."/>
            <person name="Purvine S.O."/>
            <person name="Wright A.T."/>
            <person name="Boxma B."/>
            <person name="Van Alen T."/>
            <person name="Hackstein J.H."/>
            <person name="Baker S.E."/>
            <person name="Grigoriev I.V."/>
            <person name="O'Malley M.A."/>
        </authorList>
    </citation>
    <scope>NUCLEOTIDE SEQUENCE [LARGE SCALE GENOMIC DNA]</scope>
    <source>
        <strain evidence="5 6">G1</strain>
    </source>
</reference>
<dbReference type="SUPFAM" id="SSF53474">
    <property type="entry name" value="alpha/beta-Hydrolases"/>
    <property type="match status" value="1"/>
</dbReference>
<feature type="signal peptide" evidence="3">
    <location>
        <begin position="1"/>
        <end position="22"/>
    </location>
</feature>
<dbReference type="AlphaFoldDB" id="A0A1Y2D5D1"/>
<feature type="disulfide bond" evidence="2">
    <location>
        <begin position="42"/>
        <end position="56"/>
    </location>
</feature>
<dbReference type="InterPro" id="IPR036861">
    <property type="entry name" value="Endochitinase-like_sf"/>
</dbReference>
<dbReference type="GO" id="GO:0016787">
    <property type="term" value="F:hydrolase activity"/>
    <property type="evidence" value="ECO:0007669"/>
    <property type="project" value="UniProtKB-KW"/>
</dbReference>
<keyword evidence="3" id="KW-0732">Signal</keyword>
<dbReference type="PROSITE" id="PS50941">
    <property type="entry name" value="CHIT_BIND_I_2"/>
    <property type="match status" value="1"/>
</dbReference>
<proteinExistence type="predicted"/>
<feature type="domain" description="Chitin-binding type-1" evidence="4">
    <location>
        <begin position="28"/>
        <end position="69"/>
    </location>
</feature>
<dbReference type="PANTHER" id="PTHR48098">
    <property type="entry name" value="ENTEROCHELIN ESTERASE-RELATED"/>
    <property type="match status" value="1"/>
</dbReference>
<dbReference type="InterPro" id="IPR000801">
    <property type="entry name" value="Esterase-like"/>
</dbReference>
<comment type="caution">
    <text evidence="5">The sequence shown here is derived from an EMBL/GenBank/DDBJ whole genome shotgun (WGS) entry which is preliminary data.</text>
</comment>
<sequence>MKSLKGIVLLLSLNTLLVKSNAVLPLSKLTCGENIAICDGLCCSKNGYCGSGLSFCGVGCQEGYGKCFNLDNLNNAEEVTAELIFDEDSASDNEKDEIQAIPLVIEEPDEIPALSLTMEKEIPSPPEDFNVKKENVTYGEINRIKYYSSMTGTERPAIVITPPNYDTNKKYPVLYLNHGGEGDENDYLKLNINEIYGNLLARGETEPMIIVLVNDRVTPSYDFSDPSYSLSKEHMKAWADFLYEFTDILKPYIESHYSVLTGRKHTAMAGFSMGGRESLYISIKHPELIGYIAAFSPASGIFKYENFFTKEDGLFTEEQFSLANEYVNDTYLLIMSGRDDEFILSDPLRYHKVLVANGFEGNNYYYDIPGGHESSVWNHGIYNFLKIVFK</sequence>
<dbReference type="GO" id="GO:0008061">
    <property type="term" value="F:chitin binding"/>
    <property type="evidence" value="ECO:0007669"/>
    <property type="project" value="UniProtKB-UniRule"/>
</dbReference>
<feature type="chain" id="PRO_5013367883" evidence="3">
    <location>
        <begin position="23"/>
        <end position="390"/>
    </location>
</feature>
<keyword evidence="5" id="KW-0378">Hydrolase</keyword>
<comment type="caution">
    <text evidence="2">Lacks conserved residue(s) required for the propagation of feature annotation.</text>
</comment>
<evidence type="ECO:0000313" key="6">
    <source>
        <dbReference type="Proteomes" id="UP000193920"/>
    </source>
</evidence>
<evidence type="ECO:0000313" key="5">
    <source>
        <dbReference type="EMBL" id="ORY54354.1"/>
    </source>
</evidence>
<protein>
    <submittedName>
        <fullName evidence="5">Alpha/beta-hydrolase</fullName>
    </submittedName>
</protein>
<dbReference type="Gene3D" id="3.40.50.1820">
    <property type="entry name" value="alpha/beta hydrolase"/>
    <property type="match status" value="1"/>
</dbReference>
<dbReference type="InterPro" id="IPR001002">
    <property type="entry name" value="Chitin-bd_1"/>
</dbReference>
<evidence type="ECO:0000256" key="2">
    <source>
        <dbReference type="PROSITE-ProRule" id="PRU00261"/>
    </source>
</evidence>
<evidence type="ECO:0000256" key="3">
    <source>
        <dbReference type="SAM" id="SignalP"/>
    </source>
</evidence>
<evidence type="ECO:0000256" key="1">
    <source>
        <dbReference type="ARBA" id="ARBA00022669"/>
    </source>
</evidence>